<reference evidence="2" key="1">
    <citation type="submission" date="2022-09" db="EMBL/GenBank/DDBJ databases">
        <title>Enrichment on poylsaccharides allowed isolation of novel metabolic and taxonomic groups of Haloarchaea.</title>
        <authorList>
            <person name="Sorokin D.Y."/>
            <person name="Elcheninov A.G."/>
            <person name="Khizhniak T.V."/>
            <person name="Kolganova T.V."/>
            <person name="Kublanov I.V."/>
        </authorList>
    </citation>
    <scope>NUCLEOTIDE SEQUENCE</scope>
    <source>
        <strain evidence="2">AArc-xg1-1</strain>
    </source>
</reference>
<evidence type="ECO:0000313" key="3">
    <source>
        <dbReference type="Proteomes" id="UP001321018"/>
    </source>
</evidence>
<dbReference type="AlphaFoldDB" id="A0AAP2Z3K6"/>
<comment type="caution">
    <text evidence="2">The sequence shown here is derived from an EMBL/GenBank/DDBJ whole genome shotgun (WGS) entry which is preliminary data.</text>
</comment>
<accession>A0AAP2Z3K6</accession>
<dbReference type="RefSeq" id="WP_338006416.1">
    <property type="nucleotide sequence ID" value="NZ_JAOPKA010000034.1"/>
</dbReference>
<dbReference type="EMBL" id="JAOPKA010000034">
    <property type="protein sequence ID" value="MCU4744609.1"/>
    <property type="molecule type" value="Genomic_DNA"/>
</dbReference>
<protein>
    <submittedName>
        <fullName evidence="2">Uncharacterized protein</fullName>
    </submittedName>
</protein>
<name>A0AAP2Z3K6_9EURY</name>
<dbReference type="InterPro" id="IPR006311">
    <property type="entry name" value="TAT_signal"/>
</dbReference>
<sequence>MKPSRRRFLSTSAAGAITLSTVGTVQAAAAVTSSDEDRATPSPLDEDPADPVIAEVHGGLDLSKSNPSWDYGFPTFREPAVIEYEIRTEEIGDEPDVLVLDRSGFNEYKVQIGSHPVRGSTEVGLGRFGTYTFPTVNVGNVWKWLQKQQHWDVEALVDIKALDCLTEKRATQAAHRIDTGTYHIVLDWTDDVLSKPGSDDVTVDVSIRARYEKDEEAADRAIEEFTVFSRSVRTADSSLVDIMVPLAERICDQVPEEGGDLSTYDISDKALEAERTISILQLVLDILEDETGYSPPLVDSMLAETAAWARWSGQVLPVMSTVEELVDDSCAVATADSDTVTNDVENMLMSLGILVAELVMIKYGLVSRAASFAVRKAHTYLLGVVREVLGLKAYLALLRELYVLIKSEIGDVLDTIKAITQDIVDAHDFLSEEEVDDIDVVENMDEDELMSLNFDRNLHLGPFDPSPECHPDSLF</sequence>
<dbReference type="PROSITE" id="PS51318">
    <property type="entry name" value="TAT"/>
    <property type="match status" value="1"/>
</dbReference>
<proteinExistence type="predicted"/>
<feature type="region of interest" description="Disordered" evidence="1">
    <location>
        <begin position="30"/>
        <end position="50"/>
    </location>
</feature>
<dbReference type="Proteomes" id="UP001321018">
    <property type="component" value="Unassembled WGS sequence"/>
</dbReference>
<gene>
    <name evidence="2" type="ORF">OB960_24880</name>
</gene>
<organism evidence="2 3">
    <name type="scientific">Natronoglomus mannanivorans</name>
    <dbReference type="NCBI Taxonomy" id="2979990"/>
    <lineage>
        <taxon>Archaea</taxon>
        <taxon>Methanobacteriati</taxon>
        <taxon>Methanobacteriota</taxon>
        <taxon>Stenosarchaea group</taxon>
        <taxon>Halobacteria</taxon>
        <taxon>Halobacteriales</taxon>
        <taxon>Natrialbaceae</taxon>
        <taxon>Natronoglomus</taxon>
    </lineage>
</organism>
<evidence type="ECO:0000256" key="1">
    <source>
        <dbReference type="SAM" id="MobiDB-lite"/>
    </source>
</evidence>
<evidence type="ECO:0000313" key="2">
    <source>
        <dbReference type="EMBL" id="MCU4744609.1"/>
    </source>
</evidence>